<reference evidence="1 2" key="1">
    <citation type="submission" date="2014-04" db="EMBL/GenBank/DDBJ databases">
        <title>Draft genome sequence of Bacillus azotoformans MEV2011, a (co-) denitrifying strain unable to grow in the presence of oxygen.</title>
        <authorList>
            <person name="Nielsen M."/>
            <person name="Schreiber L."/>
            <person name="Finster K."/>
            <person name="Schramm A."/>
        </authorList>
    </citation>
    <scope>NUCLEOTIDE SEQUENCE [LARGE SCALE GENOMIC DNA]</scope>
    <source>
        <strain evidence="1 2">MEV2011</strain>
    </source>
</reference>
<sequence>MSAENPINYFLLLVTIGDNSIVAAGVVVTKGVLENAVVIGVPAKFKKRLMIILV</sequence>
<dbReference type="AlphaFoldDB" id="A0A072NN70"/>
<dbReference type="Proteomes" id="UP000027936">
    <property type="component" value="Unassembled WGS sequence"/>
</dbReference>
<dbReference type="Gene3D" id="2.160.10.10">
    <property type="entry name" value="Hexapeptide repeat proteins"/>
    <property type="match status" value="1"/>
</dbReference>
<dbReference type="SUPFAM" id="SSF51161">
    <property type="entry name" value="Trimeric LpxA-like enzymes"/>
    <property type="match status" value="1"/>
</dbReference>
<organism evidence="1 2">
    <name type="scientific">Schinkia azotoformans MEV2011</name>
    <dbReference type="NCBI Taxonomy" id="1348973"/>
    <lineage>
        <taxon>Bacteria</taxon>
        <taxon>Bacillati</taxon>
        <taxon>Bacillota</taxon>
        <taxon>Bacilli</taxon>
        <taxon>Bacillales</taxon>
        <taxon>Bacillaceae</taxon>
        <taxon>Calidifontibacillus/Schinkia group</taxon>
        <taxon>Schinkia</taxon>
    </lineage>
</organism>
<gene>
    <name evidence="1" type="ORF">M670_01908</name>
</gene>
<proteinExistence type="predicted"/>
<accession>A0A072NN70</accession>
<evidence type="ECO:0000313" key="2">
    <source>
        <dbReference type="Proteomes" id="UP000027936"/>
    </source>
</evidence>
<dbReference type="EMBL" id="JJRY01000006">
    <property type="protein sequence ID" value="KEF38697.1"/>
    <property type="molecule type" value="Genomic_DNA"/>
</dbReference>
<dbReference type="PATRIC" id="fig|1348973.3.peg.1859"/>
<name>A0A072NN70_SCHAZ</name>
<protein>
    <submittedName>
        <fullName evidence="1">Uncharacterized protein</fullName>
    </submittedName>
</protein>
<dbReference type="InterPro" id="IPR011004">
    <property type="entry name" value="Trimer_LpxA-like_sf"/>
</dbReference>
<evidence type="ECO:0000313" key="1">
    <source>
        <dbReference type="EMBL" id="KEF38697.1"/>
    </source>
</evidence>
<comment type="caution">
    <text evidence="1">The sequence shown here is derived from an EMBL/GenBank/DDBJ whole genome shotgun (WGS) entry which is preliminary data.</text>
</comment>